<evidence type="ECO:0000256" key="5">
    <source>
        <dbReference type="ARBA" id="ARBA00019045"/>
    </source>
</evidence>
<sequence>MLDTADRIAPLSLAGMDRDPDGFAQEFGASFARYGFAVVTDHGLDPALVARGWAATKAYFDQSEAVKRAHKLEGKAGARGYTPFGVEIAKDAAQHDLKEFFHVGRDLPPGHHLRGSMPDNVWPEQPPEFRETMQALYAAFDRVGLRLLSAIARYLRLSPDFFDDPVALGNSVLRLLHYPPVSGDAPGVRAGAHEDINLITLLLGAEEAGLEIVRPDGTWLGIAPPPDALVVNVGDMLQRLTNHVLPSTTHRVQNPASERRGHSRYSMPFFVHLRSDYEIRTLPGCVTPGNPDRYPEPILADDYLTQRLREIGLLK</sequence>
<evidence type="ECO:0000256" key="10">
    <source>
        <dbReference type="ARBA" id="ARBA00049359"/>
    </source>
</evidence>
<dbReference type="EC" id="1.14.20.7" evidence="3"/>
<dbReference type="EMBL" id="CADCVX010000105">
    <property type="protein sequence ID" value="CAA9489679.1"/>
    <property type="molecule type" value="Genomic_DNA"/>
</dbReference>
<dbReference type="InterPro" id="IPR005123">
    <property type="entry name" value="Oxoglu/Fe-dep_dioxygenase_dom"/>
</dbReference>
<evidence type="ECO:0000259" key="12">
    <source>
        <dbReference type="PROSITE" id="PS51471"/>
    </source>
</evidence>
<evidence type="ECO:0000256" key="9">
    <source>
        <dbReference type="ARBA" id="ARBA00047725"/>
    </source>
</evidence>
<dbReference type="InterPro" id="IPR050231">
    <property type="entry name" value="Iron_ascorbate_oxido_reductase"/>
</dbReference>
<evidence type="ECO:0000256" key="3">
    <source>
        <dbReference type="ARBA" id="ARBA00012293"/>
    </source>
</evidence>
<evidence type="ECO:0000256" key="11">
    <source>
        <dbReference type="RuleBase" id="RU003682"/>
    </source>
</evidence>
<dbReference type="Pfam" id="PF14226">
    <property type="entry name" value="DIOX_N"/>
    <property type="match status" value="1"/>
</dbReference>
<evidence type="ECO:0000256" key="6">
    <source>
        <dbReference type="ARBA" id="ARBA00022666"/>
    </source>
</evidence>
<keyword evidence="6" id="KW-0266">Ethylene biosynthesis</keyword>
<protein>
    <recommendedName>
        <fullName evidence="5">2-oxoglutarate-dependent ethylene/succinate-forming enzyme</fullName>
        <ecNumber evidence="4">1.13.12.19</ecNumber>
        <ecNumber evidence="3">1.14.20.7</ecNumber>
    </recommendedName>
    <alternativeName>
        <fullName evidence="7">2-oxoglutarate dioxygenase (ethylene-forming)</fullName>
    </alternativeName>
    <alternativeName>
        <fullName evidence="8">2-oxoglutarate/L-arginine monooxygenase/decarboxylase (succinate-forming)</fullName>
    </alternativeName>
</protein>
<keyword evidence="11" id="KW-0479">Metal-binding</keyword>
<reference evidence="13" key="1">
    <citation type="submission" date="2020-02" db="EMBL/GenBank/DDBJ databases">
        <authorList>
            <person name="Meier V. D."/>
        </authorList>
    </citation>
    <scope>NUCLEOTIDE SEQUENCE</scope>
    <source>
        <strain evidence="13">AVDCRST_MAG91</strain>
    </source>
</reference>
<comment type="cofactor">
    <cofactor evidence="1">
        <name>Fe(2+)</name>
        <dbReference type="ChEBI" id="CHEBI:29033"/>
    </cofactor>
</comment>
<comment type="pathway">
    <text evidence="2">Alkene biosynthesis; ethylene biosynthesis via 2-oxoglutarate.</text>
</comment>
<dbReference type="InterPro" id="IPR027443">
    <property type="entry name" value="IPNS-like_sf"/>
</dbReference>
<comment type="similarity">
    <text evidence="11">Belongs to the iron/ascorbate-dependent oxidoreductase family.</text>
</comment>
<dbReference type="Pfam" id="PF03171">
    <property type="entry name" value="2OG-FeII_Oxy"/>
    <property type="match status" value="1"/>
</dbReference>
<dbReference type="EC" id="1.13.12.19" evidence="4"/>
<feature type="domain" description="Fe2OG dioxygenase" evidence="12">
    <location>
        <begin position="168"/>
        <end position="273"/>
    </location>
</feature>
<evidence type="ECO:0000256" key="1">
    <source>
        <dbReference type="ARBA" id="ARBA00001954"/>
    </source>
</evidence>
<comment type="catalytic activity">
    <reaction evidence="9">
        <text>2-oxoglutarate + O2 + 2 H(+) = ethene + 3 CO2 + H2O</text>
        <dbReference type="Rhea" id="RHEA:31523"/>
        <dbReference type="ChEBI" id="CHEBI:15377"/>
        <dbReference type="ChEBI" id="CHEBI:15378"/>
        <dbReference type="ChEBI" id="CHEBI:15379"/>
        <dbReference type="ChEBI" id="CHEBI:16526"/>
        <dbReference type="ChEBI" id="CHEBI:16810"/>
        <dbReference type="ChEBI" id="CHEBI:18153"/>
        <dbReference type="EC" id="1.13.12.19"/>
    </reaction>
</comment>
<keyword evidence="11" id="KW-0408">Iron</keyword>
<accession>A0A6J4SB86</accession>
<dbReference type="GO" id="GO:0009693">
    <property type="term" value="P:ethylene biosynthetic process"/>
    <property type="evidence" value="ECO:0007669"/>
    <property type="project" value="UniProtKB-KW"/>
</dbReference>
<proteinExistence type="inferred from homology"/>
<dbReference type="AlphaFoldDB" id="A0A6J4SB86"/>
<dbReference type="PANTHER" id="PTHR47990">
    <property type="entry name" value="2-OXOGLUTARATE (2OG) AND FE(II)-DEPENDENT OXYGENASE SUPERFAMILY PROTEIN-RELATED"/>
    <property type="match status" value="1"/>
</dbReference>
<dbReference type="InterPro" id="IPR044861">
    <property type="entry name" value="IPNS-like_FE2OG_OXY"/>
</dbReference>
<evidence type="ECO:0000256" key="4">
    <source>
        <dbReference type="ARBA" id="ARBA00012531"/>
    </source>
</evidence>
<comment type="catalytic activity">
    <reaction evidence="10">
        <text>L-arginine + 2-oxoglutarate + O2 = guanidine + L-glutamate 5-semialdehyde + succinate + CO2</text>
        <dbReference type="Rhea" id="RHEA:31535"/>
        <dbReference type="ChEBI" id="CHEBI:15379"/>
        <dbReference type="ChEBI" id="CHEBI:16526"/>
        <dbReference type="ChEBI" id="CHEBI:16810"/>
        <dbReference type="ChEBI" id="CHEBI:30031"/>
        <dbReference type="ChEBI" id="CHEBI:30087"/>
        <dbReference type="ChEBI" id="CHEBI:32682"/>
        <dbReference type="ChEBI" id="CHEBI:58066"/>
        <dbReference type="EC" id="1.14.20.7"/>
    </reaction>
</comment>
<evidence type="ECO:0000256" key="2">
    <source>
        <dbReference type="ARBA" id="ARBA00004767"/>
    </source>
</evidence>
<gene>
    <name evidence="13" type="ORF">AVDCRST_MAG91-472</name>
</gene>
<evidence type="ECO:0000313" key="13">
    <source>
        <dbReference type="EMBL" id="CAA9489679.1"/>
    </source>
</evidence>
<evidence type="ECO:0000256" key="8">
    <source>
        <dbReference type="ARBA" id="ARBA00031282"/>
    </source>
</evidence>
<dbReference type="GO" id="GO:0046872">
    <property type="term" value="F:metal ion binding"/>
    <property type="evidence" value="ECO:0007669"/>
    <property type="project" value="UniProtKB-KW"/>
</dbReference>
<dbReference type="SUPFAM" id="SSF51197">
    <property type="entry name" value="Clavaminate synthase-like"/>
    <property type="match status" value="1"/>
</dbReference>
<name>A0A6J4SB86_9SPHN</name>
<dbReference type="PROSITE" id="PS51471">
    <property type="entry name" value="FE2OG_OXY"/>
    <property type="match status" value="1"/>
</dbReference>
<evidence type="ECO:0000256" key="7">
    <source>
        <dbReference type="ARBA" id="ARBA00031011"/>
    </source>
</evidence>
<dbReference type="Gene3D" id="2.60.120.330">
    <property type="entry name" value="B-lactam Antibiotic, Isopenicillin N Synthase, Chain"/>
    <property type="match status" value="1"/>
</dbReference>
<dbReference type="PRINTS" id="PR00682">
    <property type="entry name" value="IPNSYNTHASE"/>
</dbReference>
<organism evidence="13">
    <name type="scientific">uncultured Sphingomonadaceae bacterium</name>
    <dbReference type="NCBI Taxonomy" id="169976"/>
    <lineage>
        <taxon>Bacteria</taxon>
        <taxon>Pseudomonadati</taxon>
        <taxon>Pseudomonadota</taxon>
        <taxon>Alphaproteobacteria</taxon>
        <taxon>Sphingomonadales</taxon>
        <taxon>Sphingomonadaceae</taxon>
        <taxon>environmental samples</taxon>
    </lineage>
</organism>
<keyword evidence="11" id="KW-0560">Oxidoreductase</keyword>
<dbReference type="InterPro" id="IPR026992">
    <property type="entry name" value="DIOX_N"/>
</dbReference>
<dbReference type="GO" id="GO:0102276">
    <property type="term" value="F:2-oxoglutarate oxygenase/decarboxylase (ethylene-forming) activity"/>
    <property type="evidence" value="ECO:0007669"/>
    <property type="project" value="UniProtKB-EC"/>
</dbReference>